<protein>
    <submittedName>
        <fullName evidence="6">Peptidoglycan glycosyltransferase</fullName>
    </submittedName>
</protein>
<dbReference type="InterPro" id="IPR050515">
    <property type="entry name" value="Beta-lactam/transpept"/>
</dbReference>
<dbReference type="PROSITE" id="PS51178">
    <property type="entry name" value="PASTA"/>
    <property type="match status" value="1"/>
</dbReference>
<dbReference type="Pfam" id="PF00905">
    <property type="entry name" value="Transpeptidase"/>
    <property type="match status" value="1"/>
</dbReference>
<dbReference type="GO" id="GO:0016740">
    <property type="term" value="F:transferase activity"/>
    <property type="evidence" value="ECO:0007669"/>
    <property type="project" value="UniProtKB-KW"/>
</dbReference>
<keyword evidence="4" id="KW-0812">Transmembrane</keyword>
<dbReference type="InterPro" id="IPR012338">
    <property type="entry name" value="Beta-lactam/transpept-like"/>
</dbReference>
<proteinExistence type="predicted"/>
<dbReference type="SUPFAM" id="SSF54184">
    <property type="entry name" value="Penicillin-binding protein 2x (pbp-2x), c-terminal domain"/>
    <property type="match status" value="1"/>
</dbReference>
<dbReference type="Gene3D" id="3.30.450.330">
    <property type="match status" value="1"/>
</dbReference>
<evidence type="ECO:0000256" key="3">
    <source>
        <dbReference type="ARBA" id="ARBA00023136"/>
    </source>
</evidence>
<keyword evidence="2" id="KW-0378">Hydrolase</keyword>
<dbReference type="InterPro" id="IPR001460">
    <property type="entry name" value="PCN-bd_Tpept"/>
</dbReference>
<keyword evidence="4" id="KW-1133">Transmembrane helix</keyword>
<evidence type="ECO:0000256" key="1">
    <source>
        <dbReference type="ARBA" id="ARBA00004370"/>
    </source>
</evidence>
<keyword evidence="2" id="KW-0645">Protease</keyword>
<dbReference type="Proteomes" id="UP000223913">
    <property type="component" value="Unassembled WGS sequence"/>
</dbReference>
<dbReference type="OrthoDB" id="9804124at2"/>
<evidence type="ECO:0000313" key="6">
    <source>
        <dbReference type="EMBL" id="PHN05226.1"/>
    </source>
</evidence>
<dbReference type="AlphaFoldDB" id="A0A2D0NA20"/>
<dbReference type="Gene3D" id="3.90.1310.10">
    <property type="entry name" value="Penicillin-binding protein 2a (Domain 2)"/>
    <property type="match status" value="1"/>
</dbReference>
<accession>A0A2D0NA20</accession>
<keyword evidence="2" id="KW-0121">Carboxypeptidase</keyword>
<dbReference type="GO" id="GO:0005886">
    <property type="term" value="C:plasma membrane"/>
    <property type="evidence" value="ECO:0007669"/>
    <property type="project" value="TreeGrafter"/>
</dbReference>
<dbReference type="SUPFAM" id="SSF56519">
    <property type="entry name" value="Penicillin binding protein dimerisation domain"/>
    <property type="match status" value="1"/>
</dbReference>
<feature type="domain" description="PASTA" evidence="5">
    <location>
        <begin position="664"/>
        <end position="721"/>
    </location>
</feature>
<dbReference type="Pfam" id="PF03717">
    <property type="entry name" value="PBP_dimer"/>
    <property type="match status" value="1"/>
</dbReference>
<feature type="transmembrane region" description="Helical" evidence="4">
    <location>
        <begin position="7"/>
        <end position="28"/>
    </location>
</feature>
<keyword evidence="6" id="KW-0808">Transferase</keyword>
<evidence type="ECO:0000259" key="5">
    <source>
        <dbReference type="PROSITE" id="PS51178"/>
    </source>
</evidence>
<gene>
    <name evidence="6" type="ORF">CRP01_17050</name>
</gene>
<dbReference type="Pfam" id="PF03793">
    <property type="entry name" value="PASTA"/>
    <property type="match status" value="1"/>
</dbReference>
<name>A0A2D0NA20_FLAN2</name>
<dbReference type="GO" id="GO:0071555">
    <property type="term" value="P:cell wall organization"/>
    <property type="evidence" value="ECO:0007669"/>
    <property type="project" value="TreeGrafter"/>
</dbReference>
<dbReference type="PANTHER" id="PTHR30627:SF1">
    <property type="entry name" value="PEPTIDOGLYCAN D,D-TRANSPEPTIDASE FTSI"/>
    <property type="match status" value="1"/>
</dbReference>
<keyword evidence="3 4" id="KW-0472">Membrane</keyword>
<dbReference type="InterPro" id="IPR005543">
    <property type="entry name" value="PASTA_dom"/>
</dbReference>
<dbReference type="RefSeq" id="WP_099151279.1">
    <property type="nucleotide sequence ID" value="NZ_PDUD01000022.1"/>
</dbReference>
<dbReference type="GO" id="GO:0004180">
    <property type="term" value="F:carboxypeptidase activity"/>
    <property type="evidence" value="ECO:0007669"/>
    <property type="project" value="UniProtKB-KW"/>
</dbReference>
<organism evidence="6 7">
    <name type="scientific">Flavilitoribacter nigricans (strain ATCC 23147 / DSM 23189 / NBRC 102662 / NCIMB 1420 / SS-2)</name>
    <name type="common">Lewinella nigricans</name>
    <dbReference type="NCBI Taxonomy" id="1122177"/>
    <lineage>
        <taxon>Bacteria</taxon>
        <taxon>Pseudomonadati</taxon>
        <taxon>Bacteroidota</taxon>
        <taxon>Saprospiria</taxon>
        <taxon>Saprospirales</taxon>
        <taxon>Lewinellaceae</taxon>
        <taxon>Flavilitoribacter</taxon>
    </lineage>
</organism>
<reference evidence="6 7" key="1">
    <citation type="submission" date="2017-10" db="EMBL/GenBank/DDBJ databases">
        <title>The draft genome sequence of Lewinella nigricans NBRC 102662.</title>
        <authorList>
            <person name="Wang K."/>
        </authorList>
    </citation>
    <scope>NUCLEOTIDE SEQUENCE [LARGE SCALE GENOMIC DNA]</scope>
    <source>
        <strain evidence="6 7">NBRC 102662</strain>
    </source>
</reference>
<dbReference type="PANTHER" id="PTHR30627">
    <property type="entry name" value="PEPTIDOGLYCAN D,D-TRANSPEPTIDASE"/>
    <property type="match status" value="1"/>
</dbReference>
<evidence type="ECO:0000256" key="2">
    <source>
        <dbReference type="ARBA" id="ARBA00022645"/>
    </source>
</evidence>
<sequence>MDVKNEVLYRVYFLLFGLVIPVAVLLVYRSITIGIVEGEEWRNRALLENVIKERTIEAERGNILAEDGSLLATSVPIFDLYFDPYAPSDEDFLANVDSLAVSMARYVDNSYTVGGYRKYLMELRDTAINRSRHVLIKRKVSYNEKRFIQQFPLFNLGQFRGGFIPEKRSERVRPFGLLARRTIGWVLDGATPIGLESSFDEELGGEPGKVMMINVDRRRDLWKPMDDLTAVEPQIGDDVVTTLNINIQDIAEEALLRGMQKHDAQWGTAIVMEVKTGAIRAIANIGRNNGSWLEDYNYGIGKSTEPGSTFKLASMMAMLEDGFVKLTDSVDIENGQTQFYDVTMDDSSPISYRLDSISAYDAFIMSSNVGMAKLVNKHYGEKTSANNKLGAEAFINRMKQFNLHLPTGIEIEGEGKPLIKEAYSTEDYWSGITLPWMAIGYETRLTPLQMLSFYNAVANNGRLMKPYLVQEIRRFGEPVEHFRPTVAKKKIAEPETISTVRKLLEGVIEEDRGTGHDLRTDRYRFAGKTGTAQVDYERGSRGTRVGGHQASFAGYFPAEDPQYSCIVVINKPRQGGIYGGDVAGPVFREIADQCFYSLMELHRPMNAGPKPVYTTATLPSGDIGRATDFHRILDQLDIQFYGDPATELGVLSAKSDSLMLYRRTILDDQVPNVVGLGLRDALYVLENRKLKVEFNGVGKVVKQSILPGTALRGQTIWLALE</sequence>
<dbReference type="InterPro" id="IPR036138">
    <property type="entry name" value="PBP_dimer_sf"/>
</dbReference>
<dbReference type="SUPFAM" id="SSF56601">
    <property type="entry name" value="beta-lactamase/transpeptidase-like"/>
    <property type="match status" value="1"/>
</dbReference>
<evidence type="ECO:0000256" key="4">
    <source>
        <dbReference type="SAM" id="Phobius"/>
    </source>
</evidence>
<dbReference type="InterPro" id="IPR005311">
    <property type="entry name" value="PBP_dimer"/>
</dbReference>
<dbReference type="CDD" id="cd06575">
    <property type="entry name" value="PASTA_Pbp2x-like_2"/>
    <property type="match status" value="1"/>
</dbReference>
<evidence type="ECO:0000313" key="7">
    <source>
        <dbReference type="Proteomes" id="UP000223913"/>
    </source>
</evidence>
<dbReference type="Gene3D" id="3.40.710.10">
    <property type="entry name" value="DD-peptidase/beta-lactamase superfamily"/>
    <property type="match status" value="1"/>
</dbReference>
<comment type="subcellular location">
    <subcellularLocation>
        <location evidence="1">Membrane</location>
    </subcellularLocation>
</comment>
<keyword evidence="7" id="KW-1185">Reference proteome</keyword>
<dbReference type="GO" id="GO:0008658">
    <property type="term" value="F:penicillin binding"/>
    <property type="evidence" value="ECO:0007669"/>
    <property type="project" value="InterPro"/>
</dbReference>
<comment type="caution">
    <text evidence="6">The sequence shown here is derived from an EMBL/GenBank/DDBJ whole genome shotgun (WGS) entry which is preliminary data.</text>
</comment>
<dbReference type="EMBL" id="PDUD01000022">
    <property type="protein sequence ID" value="PHN05226.1"/>
    <property type="molecule type" value="Genomic_DNA"/>
</dbReference>